<evidence type="ECO:0000259" key="5">
    <source>
        <dbReference type="PROSITE" id="PS51123"/>
    </source>
</evidence>
<sequence length="185" mass="20065">MKKHLLGVIIVGSLLSGCQSTSEDETTAIKSTPTIESFITYHHDELNAIITDDIGSVAQVNDEIIVLLSGDTSFDSGSIVIKDESKDALTQLAQLLNDKPRSEVFIAGHTDSSGSKQFNTSLSNKRANSVLALLEQKGVDANRINTYGFGEAEPIASNMNANGRKKNRRIEIRITPVADLFTDEE</sequence>
<keyword evidence="2 4" id="KW-0472">Membrane</keyword>
<reference evidence="6 7" key="1">
    <citation type="submission" date="2016-06" db="EMBL/GenBank/DDBJ databases">
        <authorList>
            <person name="Kjaerup R.B."/>
            <person name="Dalgaard T.S."/>
            <person name="Juul-Madsen H.R."/>
        </authorList>
    </citation>
    <scope>NUCLEOTIDE SEQUENCE [LARGE SCALE GENOMIC DNA]</scope>
    <source>
        <strain evidence="6 7">1S159</strain>
    </source>
</reference>
<gene>
    <name evidence="6" type="ORF">A6E04_20020</name>
</gene>
<accession>A0A1B9NTV6</accession>
<dbReference type="CDD" id="cd07185">
    <property type="entry name" value="OmpA_C-like"/>
    <property type="match status" value="1"/>
</dbReference>
<dbReference type="PRINTS" id="PR01021">
    <property type="entry name" value="OMPADOMAIN"/>
</dbReference>
<dbReference type="EMBL" id="MAJU01000031">
    <property type="protein sequence ID" value="OCH17142.1"/>
    <property type="molecule type" value="Genomic_DNA"/>
</dbReference>
<feature type="domain" description="OmpA-like" evidence="5">
    <location>
        <begin position="61"/>
        <end position="178"/>
    </location>
</feature>
<organism evidence="6 7">
    <name type="scientific">Aliivibrio logei</name>
    <name type="common">Vibrio logei</name>
    <dbReference type="NCBI Taxonomy" id="688"/>
    <lineage>
        <taxon>Bacteria</taxon>
        <taxon>Pseudomonadati</taxon>
        <taxon>Pseudomonadota</taxon>
        <taxon>Gammaproteobacteria</taxon>
        <taxon>Vibrionales</taxon>
        <taxon>Vibrionaceae</taxon>
        <taxon>Aliivibrio</taxon>
    </lineage>
</organism>
<dbReference type="Pfam" id="PF00691">
    <property type="entry name" value="OmpA"/>
    <property type="match status" value="1"/>
</dbReference>
<comment type="subcellular location">
    <subcellularLocation>
        <location evidence="1">Cell outer membrane</location>
    </subcellularLocation>
</comment>
<comment type="caution">
    <text evidence="6">The sequence shown here is derived from an EMBL/GenBank/DDBJ whole genome shotgun (WGS) entry which is preliminary data.</text>
</comment>
<evidence type="ECO:0000313" key="6">
    <source>
        <dbReference type="EMBL" id="OCH17142.1"/>
    </source>
</evidence>
<dbReference type="SUPFAM" id="SSF103088">
    <property type="entry name" value="OmpA-like"/>
    <property type="match status" value="1"/>
</dbReference>
<dbReference type="PANTHER" id="PTHR30329">
    <property type="entry name" value="STATOR ELEMENT OF FLAGELLAR MOTOR COMPLEX"/>
    <property type="match status" value="1"/>
</dbReference>
<name>A0A1B9NTV6_ALILO</name>
<dbReference type="InterPro" id="IPR050330">
    <property type="entry name" value="Bact_OuterMem_StrucFunc"/>
</dbReference>
<dbReference type="InterPro" id="IPR006664">
    <property type="entry name" value="OMP_bac"/>
</dbReference>
<dbReference type="PROSITE" id="PS51257">
    <property type="entry name" value="PROKAR_LIPOPROTEIN"/>
    <property type="match status" value="1"/>
</dbReference>
<dbReference type="PANTHER" id="PTHR30329:SF21">
    <property type="entry name" value="LIPOPROTEIN YIAD-RELATED"/>
    <property type="match status" value="1"/>
</dbReference>
<dbReference type="AlphaFoldDB" id="A0A1B9NTV6"/>
<dbReference type="GO" id="GO:0009279">
    <property type="term" value="C:cell outer membrane"/>
    <property type="evidence" value="ECO:0007669"/>
    <property type="project" value="UniProtKB-SubCell"/>
</dbReference>
<dbReference type="PRINTS" id="PR01023">
    <property type="entry name" value="NAFLGMOTY"/>
</dbReference>
<dbReference type="STRING" id="688.A6E04_20020"/>
<dbReference type="PROSITE" id="PS51123">
    <property type="entry name" value="OMPA_2"/>
    <property type="match status" value="1"/>
</dbReference>
<dbReference type="Gene3D" id="3.30.1330.60">
    <property type="entry name" value="OmpA-like domain"/>
    <property type="match status" value="1"/>
</dbReference>
<evidence type="ECO:0000256" key="4">
    <source>
        <dbReference type="PROSITE-ProRule" id="PRU00473"/>
    </source>
</evidence>
<proteinExistence type="predicted"/>
<dbReference type="InterPro" id="IPR006665">
    <property type="entry name" value="OmpA-like"/>
</dbReference>
<evidence type="ECO:0000256" key="1">
    <source>
        <dbReference type="ARBA" id="ARBA00004442"/>
    </source>
</evidence>
<dbReference type="OrthoDB" id="9792521at2"/>
<dbReference type="InterPro" id="IPR036737">
    <property type="entry name" value="OmpA-like_sf"/>
</dbReference>
<keyword evidence="3" id="KW-0998">Cell outer membrane</keyword>
<evidence type="ECO:0000256" key="3">
    <source>
        <dbReference type="ARBA" id="ARBA00023237"/>
    </source>
</evidence>
<dbReference type="RefSeq" id="WP_017023239.1">
    <property type="nucleotide sequence ID" value="NZ_CAWMPN010000031.1"/>
</dbReference>
<protein>
    <recommendedName>
        <fullName evidence="5">OmpA-like domain-containing protein</fullName>
    </recommendedName>
</protein>
<dbReference type="Proteomes" id="UP000093523">
    <property type="component" value="Unassembled WGS sequence"/>
</dbReference>
<evidence type="ECO:0000313" key="7">
    <source>
        <dbReference type="Proteomes" id="UP000093523"/>
    </source>
</evidence>
<evidence type="ECO:0000256" key="2">
    <source>
        <dbReference type="ARBA" id="ARBA00023136"/>
    </source>
</evidence>